<dbReference type="AlphaFoldDB" id="A0A128A0L6"/>
<dbReference type="Proteomes" id="UP000196239">
    <property type="component" value="Chromosome 1"/>
</dbReference>
<proteinExistence type="predicted"/>
<sequence length="218" mass="24242">MFEYKGVKIQWLGHDSFSLVGNVKIIIDPYKITKQEKADLILVSHNHFDHLSVDDLKNVSTGNTIIVAATECIDLLKGFAFKEKIGISPGQEKTILGIKIKSIPAYNLDKINPDTKKPFHPKEDNKIGFLFELNGITIYHTGDTDLIPDMSDLKPDIALVPVSGTYVMTAQEAAKAIEKIKPKIAIPMHYGVIVGSEKDAHDFKQLVKSCEVQILTKE</sequence>
<dbReference type="SUPFAM" id="SSF56281">
    <property type="entry name" value="Metallo-hydrolase/oxidoreductase"/>
    <property type="match status" value="1"/>
</dbReference>
<reference evidence="2" key="1">
    <citation type="submission" date="2015-10" db="EMBL/GenBank/DDBJ databases">
        <authorList>
            <person name="Lehtovirta-Morley L.E."/>
            <person name="Vieille C."/>
        </authorList>
    </citation>
    <scope>NUCLEOTIDE SEQUENCE [LARGE SCALE GENOMIC DNA]</scope>
</reference>
<dbReference type="GO" id="GO:0016787">
    <property type="term" value="F:hydrolase activity"/>
    <property type="evidence" value="ECO:0007669"/>
    <property type="project" value="UniProtKB-KW"/>
</dbReference>
<dbReference type="InterPro" id="IPR050114">
    <property type="entry name" value="UPF0173_UPF0282_UlaG_hydrolase"/>
</dbReference>
<dbReference type="InterPro" id="IPR036866">
    <property type="entry name" value="RibonucZ/Hydroxyglut_hydro"/>
</dbReference>
<dbReference type="Pfam" id="PF13483">
    <property type="entry name" value="Lactamase_B_3"/>
    <property type="match status" value="1"/>
</dbReference>
<dbReference type="PANTHER" id="PTHR43546:SF8">
    <property type="entry name" value="METALLO-BETA-LACTAMASE DOMAIN-CONTAINING PROTEIN"/>
    <property type="match status" value="1"/>
</dbReference>
<gene>
    <name evidence="1" type="ORF">NDEV_0102</name>
</gene>
<organism evidence="1 2">
    <name type="scientific">Nitrosotalea devaniterrae</name>
    <dbReference type="NCBI Taxonomy" id="1078905"/>
    <lineage>
        <taxon>Archaea</taxon>
        <taxon>Nitrososphaerota</taxon>
        <taxon>Nitrososphaeria</taxon>
        <taxon>Nitrosotaleales</taxon>
        <taxon>Nitrosotaleaceae</taxon>
        <taxon>Nitrosotalea</taxon>
    </lineage>
</organism>
<dbReference type="PANTHER" id="PTHR43546">
    <property type="entry name" value="UPF0173 METAL-DEPENDENT HYDROLASE MJ1163-RELATED"/>
    <property type="match status" value="1"/>
</dbReference>
<name>A0A128A0L6_9ARCH</name>
<evidence type="ECO:0000313" key="1">
    <source>
        <dbReference type="EMBL" id="CUR50867.1"/>
    </source>
</evidence>
<evidence type="ECO:0000313" key="2">
    <source>
        <dbReference type="Proteomes" id="UP000196239"/>
    </source>
</evidence>
<dbReference type="Gene3D" id="3.60.15.10">
    <property type="entry name" value="Ribonuclease Z/Hydroxyacylglutathione hydrolase-like"/>
    <property type="match status" value="1"/>
</dbReference>
<keyword evidence="1" id="KW-0378">Hydrolase</keyword>
<keyword evidence="2" id="KW-1185">Reference proteome</keyword>
<dbReference type="EMBL" id="LN890280">
    <property type="protein sequence ID" value="CUR50867.1"/>
    <property type="molecule type" value="Genomic_DNA"/>
</dbReference>
<accession>A0A128A0L6</accession>
<dbReference type="KEGG" id="ndv:NDEV_0102"/>
<protein>
    <submittedName>
        <fullName evidence="1">Zn-dependent hydrolase of the beta-lactamase fold protein</fullName>
    </submittedName>
</protein>